<evidence type="ECO:0000313" key="4">
    <source>
        <dbReference type="Proteomes" id="UP001372338"/>
    </source>
</evidence>
<organism evidence="3 4">
    <name type="scientific">Crotalaria pallida</name>
    <name type="common">Smooth rattlebox</name>
    <name type="synonym">Crotalaria striata</name>
    <dbReference type="NCBI Taxonomy" id="3830"/>
    <lineage>
        <taxon>Eukaryota</taxon>
        <taxon>Viridiplantae</taxon>
        <taxon>Streptophyta</taxon>
        <taxon>Embryophyta</taxon>
        <taxon>Tracheophyta</taxon>
        <taxon>Spermatophyta</taxon>
        <taxon>Magnoliopsida</taxon>
        <taxon>eudicotyledons</taxon>
        <taxon>Gunneridae</taxon>
        <taxon>Pentapetalae</taxon>
        <taxon>rosids</taxon>
        <taxon>fabids</taxon>
        <taxon>Fabales</taxon>
        <taxon>Fabaceae</taxon>
        <taxon>Papilionoideae</taxon>
        <taxon>50 kb inversion clade</taxon>
        <taxon>genistoids sensu lato</taxon>
        <taxon>core genistoids</taxon>
        <taxon>Crotalarieae</taxon>
        <taxon>Crotalaria</taxon>
    </lineage>
</organism>
<keyword evidence="2" id="KW-0677">Repeat</keyword>
<dbReference type="SUPFAM" id="SSF52058">
    <property type="entry name" value="L domain-like"/>
    <property type="match status" value="1"/>
</dbReference>
<dbReference type="PANTHER" id="PTHR47186:SF63">
    <property type="entry name" value="C-JID DOMAIN-CONTAINING PROTEIN"/>
    <property type="match status" value="1"/>
</dbReference>
<dbReference type="Proteomes" id="UP001372338">
    <property type="component" value="Unassembled WGS sequence"/>
</dbReference>
<dbReference type="InterPro" id="IPR032675">
    <property type="entry name" value="LRR_dom_sf"/>
</dbReference>
<name>A0AAN9HX41_CROPI</name>
<dbReference type="InterPro" id="IPR003591">
    <property type="entry name" value="Leu-rich_rpt_typical-subtyp"/>
</dbReference>
<sequence>MLENKFLPNLRDMNLSHSEHLIKIPNFSEVPNLERLNLKGCIRLARINPSIGRLTKLVSLNLENCKALVSIPENVLRISSLETLNLSSCSNLQQLVVVKPRHVNHLNITDTSETTIHRQSTPSIDKMPCVHSLWPSLPKFPHLLDLDLSFCNLLRIPDDIGSLHCLESLNLGGNRFASLPARSFKELLALRYLNLEHCKQLKYLPELPSHTVLPTSRRTTYWFLGLIIYDCPNLCDVEHCYSVALSWMIRIIEMEMRSPLPWCRIFITIPGSQIRRWCDKQNVGQSIRMDPYSSMQDNNWIGVACCATFVAHGAPTRTRYYPDPLPTILIQLQKNNLSLDFVFPMRLDKNLVTVESDHLVLCFITRKMFIDFLSYETKLEEAELDLDGLEIVVEPPTRSGLRFEVKNCGYRWLFEGDLEQLKATTKGESSSIRKRKFLTL</sequence>
<keyword evidence="4" id="KW-1185">Reference proteome</keyword>
<dbReference type="Pfam" id="PF13855">
    <property type="entry name" value="LRR_8"/>
    <property type="match status" value="1"/>
</dbReference>
<dbReference type="SMART" id="SM00369">
    <property type="entry name" value="LRR_TYP"/>
    <property type="match status" value="3"/>
</dbReference>
<reference evidence="3 4" key="1">
    <citation type="submission" date="2024-01" db="EMBL/GenBank/DDBJ databases">
        <title>The genomes of 5 underutilized Papilionoideae crops provide insights into root nodulation and disease resistanc.</title>
        <authorList>
            <person name="Yuan L."/>
        </authorList>
    </citation>
    <scope>NUCLEOTIDE SEQUENCE [LARGE SCALE GENOMIC DNA]</scope>
    <source>
        <strain evidence="3">ZHUSHIDOU_FW_LH</strain>
        <tissue evidence="3">Leaf</tissue>
    </source>
</reference>
<protein>
    <submittedName>
        <fullName evidence="3">Uncharacterized protein</fullName>
    </submittedName>
</protein>
<keyword evidence="1" id="KW-0433">Leucine-rich repeat</keyword>
<proteinExistence type="predicted"/>
<evidence type="ECO:0000256" key="1">
    <source>
        <dbReference type="ARBA" id="ARBA00022614"/>
    </source>
</evidence>
<evidence type="ECO:0000313" key="3">
    <source>
        <dbReference type="EMBL" id="KAK7257347.1"/>
    </source>
</evidence>
<dbReference type="InterPro" id="IPR001611">
    <property type="entry name" value="Leu-rich_rpt"/>
</dbReference>
<dbReference type="AlphaFoldDB" id="A0AAN9HX41"/>
<dbReference type="Gene3D" id="3.80.10.10">
    <property type="entry name" value="Ribonuclease Inhibitor"/>
    <property type="match status" value="2"/>
</dbReference>
<accession>A0AAN9HX41</accession>
<evidence type="ECO:0000256" key="2">
    <source>
        <dbReference type="ARBA" id="ARBA00022737"/>
    </source>
</evidence>
<comment type="caution">
    <text evidence="3">The sequence shown here is derived from an EMBL/GenBank/DDBJ whole genome shotgun (WGS) entry which is preliminary data.</text>
</comment>
<gene>
    <name evidence="3" type="ORF">RIF29_31255</name>
</gene>
<dbReference type="PANTHER" id="PTHR47186">
    <property type="entry name" value="LEUCINE-RICH REPEAT-CONTAINING PROTEIN 57"/>
    <property type="match status" value="1"/>
</dbReference>
<dbReference type="EMBL" id="JAYWIO010000006">
    <property type="protein sequence ID" value="KAK7257347.1"/>
    <property type="molecule type" value="Genomic_DNA"/>
</dbReference>